<comment type="caution">
    <text evidence="1">The sequence shown here is derived from an EMBL/GenBank/DDBJ whole genome shotgun (WGS) entry which is preliminary data.</text>
</comment>
<keyword evidence="2" id="KW-1185">Reference proteome</keyword>
<proteinExistence type="predicted"/>
<gene>
    <name evidence="1" type="ORF">E2C01_065899</name>
</gene>
<reference evidence="1 2" key="1">
    <citation type="submission" date="2019-05" db="EMBL/GenBank/DDBJ databases">
        <title>Another draft genome of Portunus trituberculatus and its Hox gene families provides insights of decapod evolution.</title>
        <authorList>
            <person name="Jeong J.-H."/>
            <person name="Song I."/>
            <person name="Kim S."/>
            <person name="Choi T."/>
            <person name="Kim D."/>
            <person name="Ryu S."/>
            <person name="Kim W."/>
        </authorList>
    </citation>
    <scope>NUCLEOTIDE SEQUENCE [LARGE SCALE GENOMIC DNA]</scope>
    <source>
        <tissue evidence="1">Muscle</tissue>
    </source>
</reference>
<dbReference type="AlphaFoldDB" id="A0A5B7HPN7"/>
<evidence type="ECO:0000313" key="2">
    <source>
        <dbReference type="Proteomes" id="UP000324222"/>
    </source>
</evidence>
<accession>A0A5B7HPN7</accession>
<sequence>MSDKRKSRVFRPQGTVTKEACVQQSQSPTTRRATSCPQHFTTHHSREVTGTHATASYTIQCFYGKCVSVCRAERKDNNLREDNKTKRGSECRLVAMNAMPLSVRAHVWPSPPPSLDTPPPLTPSPFPLAIPHPISQSLFLPIPSL</sequence>
<name>A0A5B7HPN7_PORTR</name>
<dbReference type="EMBL" id="VSRR010033209">
    <property type="protein sequence ID" value="MPC71615.1"/>
    <property type="molecule type" value="Genomic_DNA"/>
</dbReference>
<protein>
    <submittedName>
        <fullName evidence="1">Uncharacterized protein</fullName>
    </submittedName>
</protein>
<dbReference type="Proteomes" id="UP000324222">
    <property type="component" value="Unassembled WGS sequence"/>
</dbReference>
<evidence type="ECO:0000313" key="1">
    <source>
        <dbReference type="EMBL" id="MPC71615.1"/>
    </source>
</evidence>
<organism evidence="1 2">
    <name type="scientific">Portunus trituberculatus</name>
    <name type="common">Swimming crab</name>
    <name type="synonym">Neptunus trituberculatus</name>
    <dbReference type="NCBI Taxonomy" id="210409"/>
    <lineage>
        <taxon>Eukaryota</taxon>
        <taxon>Metazoa</taxon>
        <taxon>Ecdysozoa</taxon>
        <taxon>Arthropoda</taxon>
        <taxon>Crustacea</taxon>
        <taxon>Multicrustacea</taxon>
        <taxon>Malacostraca</taxon>
        <taxon>Eumalacostraca</taxon>
        <taxon>Eucarida</taxon>
        <taxon>Decapoda</taxon>
        <taxon>Pleocyemata</taxon>
        <taxon>Brachyura</taxon>
        <taxon>Eubrachyura</taxon>
        <taxon>Portunoidea</taxon>
        <taxon>Portunidae</taxon>
        <taxon>Portuninae</taxon>
        <taxon>Portunus</taxon>
    </lineage>
</organism>